<evidence type="ECO:0000313" key="3">
    <source>
        <dbReference type="Proteomes" id="UP000006671"/>
    </source>
</evidence>
<feature type="compositionally biased region" description="Low complexity" evidence="1">
    <location>
        <begin position="15"/>
        <end position="25"/>
    </location>
</feature>
<dbReference type="InParanoid" id="D2VK48"/>
<sequence>MVDSDDIVAAEEDATTTTTNHSTTTMEESNKIMDGSSDDSQTFDVVRDDNEEEQIDNDQRLSELKIESTNNVGRSDDESQLSNDRTASPQLLNDDELKMFEHLAQLDYETEKKEQATTSSINHNESFGNSSANLDESVEQPLIHSQISVSNTVESEEYTITTNYTITTTHPFSSVNINTSVISESSSTDDLEIQENKVEIPVEVSLSPRQIGKSIIPGLSALRGSTMLPNPPIDEHQQIHDDEYDDFHEISLGNDGTPQKKGKKKQDSSDVNESFDYECNVWCFAQPLSYLFIQLFSNNDSNYSNDNEVEMKNVNNTQIEA</sequence>
<organism evidence="3">
    <name type="scientific">Naegleria gruberi</name>
    <name type="common">Amoeba</name>
    <dbReference type="NCBI Taxonomy" id="5762"/>
    <lineage>
        <taxon>Eukaryota</taxon>
        <taxon>Discoba</taxon>
        <taxon>Heterolobosea</taxon>
        <taxon>Tetramitia</taxon>
        <taxon>Eutetramitia</taxon>
        <taxon>Vahlkampfiidae</taxon>
        <taxon>Naegleria</taxon>
    </lineage>
</organism>
<dbReference type="VEuPathDB" id="AmoebaDB:NAEGRDRAFT_69268"/>
<reference evidence="2 3" key="1">
    <citation type="journal article" date="2010" name="Cell">
        <title>The genome of Naegleria gruberi illuminates early eukaryotic versatility.</title>
        <authorList>
            <person name="Fritz-Laylin L.K."/>
            <person name="Prochnik S.E."/>
            <person name="Ginger M.L."/>
            <person name="Dacks J.B."/>
            <person name="Carpenter M.L."/>
            <person name="Field M.C."/>
            <person name="Kuo A."/>
            <person name="Paredez A."/>
            <person name="Chapman J."/>
            <person name="Pham J."/>
            <person name="Shu S."/>
            <person name="Neupane R."/>
            <person name="Cipriano M."/>
            <person name="Mancuso J."/>
            <person name="Tu H."/>
            <person name="Salamov A."/>
            <person name="Lindquist E."/>
            <person name="Shapiro H."/>
            <person name="Lucas S."/>
            <person name="Grigoriev I.V."/>
            <person name="Cande W.Z."/>
            <person name="Fulton C."/>
            <person name="Rokhsar D.S."/>
            <person name="Dawson S.C."/>
        </authorList>
    </citation>
    <scope>NUCLEOTIDE SEQUENCE [LARGE SCALE GENOMIC DNA]</scope>
    <source>
        <strain evidence="2 3">NEG-M</strain>
    </source>
</reference>
<feature type="compositionally biased region" description="Polar residues" evidence="1">
    <location>
        <begin position="80"/>
        <end position="91"/>
    </location>
</feature>
<gene>
    <name evidence="2" type="ORF">NAEGRDRAFT_69268</name>
</gene>
<protein>
    <submittedName>
        <fullName evidence="2">Predicted protein</fullName>
    </submittedName>
</protein>
<keyword evidence="3" id="KW-1185">Reference proteome</keyword>
<feature type="compositionally biased region" description="Acidic residues" evidence="1">
    <location>
        <begin position="1"/>
        <end position="14"/>
    </location>
</feature>
<proteinExistence type="predicted"/>
<dbReference type="GeneID" id="8852889"/>
<feature type="region of interest" description="Disordered" evidence="1">
    <location>
        <begin position="250"/>
        <end position="270"/>
    </location>
</feature>
<name>D2VK48_NAEGR</name>
<dbReference type="KEGG" id="ngr:NAEGRDRAFT_69268"/>
<feature type="region of interest" description="Disordered" evidence="1">
    <location>
        <begin position="1"/>
        <end position="95"/>
    </location>
</feature>
<dbReference type="AlphaFoldDB" id="D2VK48"/>
<dbReference type="EMBL" id="GG738877">
    <property type="protein sequence ID" value="EFC42884.1"/>
    <property type="molecule type" value="Genomic_DNA"/>
</dbReference>
<accession>D2VK48</accession>
<feature type="compositionally biased region" description="Basic and acidic residues" evidence="1">
    <location>
        <begin position="57"/>
        <end position="66"/>
    </location>
</feature>
<evidence type="ECO:0000256" key="1">
    <source>
        <dbReference type="SAM" id="MobiDB-lite"/>
    </source>
</evidence>
<dbReference type="RefSeq" id="XP_002675628.1">
    <property type="nucleotide sequence ID" value="XM_002675582.1"/>
</dbReference>
<evidence type="ECO:0000313" key="2">
    <source>
        <dbReference type="EMBL" id="EFC42884.1"/>
    </source>
</evidence>
<dbReference type="Proteomes" id="UP000006671">
    <property type="component" value="Unassembled WGS sequence"/>
</dbReference>